<proteinExistence type="inferred from homology"/>
<evidence type="ECO:0000259" key="2">
    <source>
        <dbReference type="Pfam" id="PF25973"/>
    </source>
</evidence>
<gene>
    <name evidence="3" type="ORF">DXX92_16175</name>
</gene>
<reference evidence="3 4" key="1">
    <citation type="submission" date="2018-08" db="EMBL/GenBank/DDBJ databases">
        <title>Thalassotalea euphylliae genome.</title>
        <authorList>
            <person name="Summers S."/>
            <person name="Rice S.A."/>
            <person name="Freckelton M.L."/>
            <person name="Nedved B.T."/>
            <person name="Hadfield M.G."/>
        </authorList>
    </citation>
    <scope>NUCLEOTIDE SEQUENCE [LARGE SCALE GENOMIC DNA]</scope>
    <source>
        <strain evidence="3 4">H2</strain>
    </source>
</reference>
<dbReference type="PANTHER" id="PTHR30469:SF11">
    <property type="entry name" value="BLL4320 PROTEIN"/>
    <property type="match status" value="1"/>
</dbReference>
<comment type="similarity">
    <text evidence="1">Belongs to the membrane fusion protein (MFP) (TC 8.A.1) family.</text>
</comment>
<organism evidence="3 4">
    <name type="scientific">Thalassotalea euphylliae</name>
    <dbReference type="NCBI Taxonomy" id="1655234"/>
    <lineage>
        <taxon>Bacteria</taxon>
        <taxon>Pseudomonadati</taxon>
        <taxon>Pseudomonadota</taxon>
        <taxon>Gammaproteobacteria</taxon>
        <taxon>Alteromonadales</taxon>
        <taxon>Colwelliaceae</taxon>
        <taxon>Thalassotalea</taxon>
    </lineage>
</organism>
<dbReference type="OrthoDB" id="266524at2"/>
<sequence>MPVSGKSIWIRMVMNNANSASTWLKLNIWQKLAIAITAVVSVTSCSEQAVGKPDDTPYLHAASIEQINQQTSYTITREYIGEIAAKQQTRLSFEFGGRVTEVIKDSGDAIKAGELLASLDVELLNIRAYELKAQIAQVEAQLTLNQANLARVKSLISKQYASEQNIDELEAQYGVLTANKDALVASYDALSYQIAKAELRAPYDGIVNERIVSQGELVSPGSPAFTVFKQSQQEITIGVPAKVAASLTLGEQLPVTIAQQQNTATIKAIGQQINPTTRTVNIRLVLDQAQQNVSGLITRVAIKQEIAQAGYWLPLTAITDGVRGQWNIYAAVEQNSHFVIKPYTVNVVHTTDSMAYITGLDETKIAIVEEGLHRYVPGQVVRAAGAEQ</sequence>
<dbReference type="GO" id="GO:0015562">
    <property type="term" value="F:efflux transmembrane transporter activity"/>
    <property type="evidence" value="ECO:0007669"/>
    <property type="project" value="TreeGrafter"/>
</dbReference>
<dbReference type="Gene3D" id="2.40.30.170">
    <property type="match status" value="1"/>
</dbReference>
<comment type="caution">
    <text evidence="3">The sequence shown here is derived from an EMBL/GenBank/DDBJ whole genome shotgun (WGS) entry which is preliminary data.</text>
</comment>
<dbReference type="EMBL" id="QUOV01000001">
    <property type="protein sequence ID" value="REL36728.1"/>
    <property type="molecule type" value="Genomic_DNA"/>
</dbReference>
<accession>A0A3E0UIA0</accession>
<dbReference type="NCBIfam" id="TIGR01730">
    <property type="entry name" value="RND_mfp"/>
    <property type="match status" value="1"/>
</dbReference>
<evidence type="ECO:0000313" key="4">
    <source>
        <dbReference type="Proteomes" id="UP000256999"/>
    </source>
</evidence>
<dbReference type="SUPFAM" id="SSF111369">
    <property type="entry name" value="HlyD-like secretion proteins"/>
    <property type="match status" value="1"/>
</dbReference>
<feature type="domain" description="CzcB-like barrel-sandwich hybrid" evidence="2">
    <location>
        <begin position="94"/>
        <end position="227"/>
    </location>
</feature>
<dbReference type="InterPro" id="IPR058647">
    <property type="entry name" value="BSH_CzcB-like"/>
</dbReference>
<protein>
    <submittedName>
        <fullName evidence="3">Efflux RND transporter periplasmic adaptor subunit</fullName>
    </submittedName>
</protein>
<dbReference type="Pfam" id="PF25973">
    <property type="entry name" value="BSH_CzcB"/>
    <property type="match status" value="1"/>
</dbReference>
<evidence type="ECO:0000256" key="1">
    <source>
        <dbReference type="ARBA" id="ARBA00009477"/>
    </source>
</evidence>
<dbReference type="PANTHER" id="PTHR30469">
    <property type="entry name" value="MULTIDRUG RESISTANCE PROTEIN MDTA"/>
    <property type="match status" value="1"/>
</dbReference>
<evidence type="ECO:0000313" key="3">
    <source>
        <dbReference type="EMBL" id="REL36728.1"/>
    </source>
</evidence>
<dbReference type="Gene3D" id="1.10.287.470">
    <property type="entry name" value="Helix hairpin bin"/>
    <property type="match status" value="1"/>
</dbReference>
<dbReference type="GO" id="GO:1990281">
    <property type="term" value="C:efflux pump complex"/>
    <property type="evidence" value="ECO:0007669"/>
    <property type="project" value="TreeGrafter"/>
</dbReference>
<name>A0A3E0UIA0_9GAMM</name>
<dbReference type="AlphaFoldDB" id="A0A3E0UIA0"/>
<dbReference type="InterPro" id="IPR006143">
    <property type="entry name" value="RND_pump_MFP"/>
</dbReference>
<dbReference type="Gene3D" id="2.40.50.100">
    <property type="match status" value="1"/>
</dbReference>
<dbReference type="Proteomes" id="UP000256999">
    <property type="component" value="Unassembled WGS sequence"/>
</dbReference>